<protein>
    <recommendedName>
        <fullName evidence="4">2-hydroxyflavanone C-glucosyltransferase</fullName>
        <ecNumber evidence="4">2.4.1.360</ecNumber>
    </recommendedName>
    <alternativeName>
        <fullName evidence="5">UDP-glucose:2-hydroxyflavanone C-glucosyltransferase</fullName>
    </alternativeName>
</protein>
<dbReference type="GO" id="GO:0080044">
    <property type="term" value="F:quercetin 7-O-glucosyltransferase activity"/>
    <property type="evidence" value="ECO:0007669"/>
    <property type="project" value="TreeGrafter"/>
</dbReference>
<dbReference type="FunFam" id="3.40.50.2000:FF:000060">
    <property type="entry name" value="Glycosyltransferase"/>
    <property type="match status" value="1"/>
</dbReference>
<dbReference type="GO" id="GO:0080043">
    <property type="term" value="F:quercetin 3-O-glucosyltransferase activity"/>
    <property type="evidence" value="ECO:0007669"/>
    <property type="project" value="TreeGrafter"/>
</dbReference>
<dbReference type="PANTHER" id="PTHR11926">
    <property type="entry name" value="GLUCOSYL/GLUCURONOSYL TRANSFERASES"/>
    <property type="match status" value="1"/>
</dbReference>
<keyword evidence="7" id="KW-1185">Reference proteome</keyword>
<dbReference type="Proteomes" id="UP000596660">
    <property type="component" value="Unplaced"/>
</dbReference>
<comment type="catalytic activity">
    <reaction evidence="3">
        <text>a 3'-hydro-2'-hydroxy-beta-oxodihydrochalcone + UDP-alpha-D-glucose = a 3'-(beta-D-glucopyranosyl)-2'-hydroxy-beta-oxodihydrochalcone + UDP + H(+)</text>
        <dbReference type="Rhea" id="RHEA:51504"/>
        <dbReference type="ChEBI" id="CHEBI:15378"/>
        <dbReference type="ChEBI" id="CHEBI:58223"/>
        <dbReference type="ChEBI" id="CHEBI:58885"/>
        <dbReference type="ChEBI" id="CHEBI:142482"/>
        <dbReference type="ChEBI" id="CHEBI:142483"/>
        <dbReference type="EC" id="2.4.1.360"/>
    </reaction>
    <physiologicalReaction direction="left-to-right" evidence="3">
        <dbReference type="Rhea" id="RHEA:51505"/>
    </physiologicalReaction>
</comment>
<name>A0A803MJD0_CHEQI</name>
<evidence type="ECO:0000313" key="6">
    <source>
        <dbReference type="EnsemblPlants" id="AUR62030376-RA:cds"/>
    </source>
</evidence>
<dbReference type="Gene3D" id="3.40.50.2000">
    <property type="entry name" value="Glycogen Phosphorylase B"/>
    <property type="match status" value="2"/>
</dbReference>
<evidence type="ECO:0000256" key="5">
    <source>
        <dbReference type="ARBA" id="ARBA00082568"/>
    </source>
</evidence>
<dbReference type="InterPro" id="IPR002213">
    <property type="entry name" value="UDP_glucos_trans"/>
</dbReference>
<accession>A0A803MJD0</accession>
<dbReference type="Pfam" id="PF00201">
    <property type="entry name" value="UDPGT"/>
    <property type="match status" value="1"/>
</dbReference>
<dbReference type="OMA" id="NCIVINK"/>
<organism evidence="6 7">
    <name type="scientific">Chenopodium quinoa</name>
    <name type="common">Quinoa</name>
    <dbReference type="NCBI Taxonomy" id="63459"/>
    <lineage>
        <taxon>Eukaryota</taxon>
        <taxon>Viridiplantae</taxon>
        <taxon>Streptophyta</taxon>
        <taxon>Embryophyta</taxon>
        <taxon>Tracheophyta</taxon>
        <taxon>Spermatophyta</taxon>
        <taxon>Magnoliopsida</taxon>
        <taxon>eudicotyledons</taxon>
        <taxon>Gunneridae</taxon>
        <taxon>Pentapetalae</taxon>
        <taxon>Caryophyllales</taxon>
        <taxon>Chenopodiaceae</taxon>
        <taxon>Chenopodioideae</taxon>
        <taxon>Atripliceae</taxon>
        <taxon>Chenopodium</taxon>
    </lineage>
</organism>
<dbReference type="EC" id="2.4.1.360" evidence="4"/>
<dbReference type="PANTHER" id="PTHR11926:SF774">
    <property type="entry name" value="UDP-GLYCOSYLTRANSFERASE 85A1-RELATED"/>
    <property type="match status" value="1"/>
</dbReference>
<evidence type="ECO:0000313" key="7">
    <source>
        <dbReference type="Proteomes" id="UP000596660"/>
    </source>
</evidence>
<evidence type="ECO:0000256" key="3">
    <source>
        <dbReference type="ARBA" id="ARBA00051296"/>
    </source>
</evidence>
<dbReference type="EnsemblPlants" id="AUR62030376-RA">
    <property type="protein sequence ID" value="AUR62030376-RA:cds"/>
    <property type="gene ID" value="AUR62030376"/>
</dbReference>
<evidence type="ECO:0000256" key="1">
    <source>
        <dbReference type="ARBA" id="ARBA00009995"/>
    </source>
</evidence>
<dbReference type="Gramene" id="AUR62030376-RA">
    <property type="protein sequence ID" value="AUR62030376-RA:cds"/>
    <property type="gene ID" value="AUR62030376"/>
</dbReference>
<dbReference type="SUPFAM" id="SSF53756">
    <property type="entry name" value="UDP-Glycosyltransferase/glycogen phosphorylase"/>
    <property type="match status" value="1"/>
</dbReference>
<dbReference type="AlphaFoldDB" id="A0A803MJD0"/>
<reference evidence="6" key="1">
    <citation type="journal article" date="2017" name="Nature">
        <title>The genome of Chenopodium quinoa.</title>
        <authorList>
            <person name="Jarvis D.E."/>
            <person name="Ho Y.S."/>
            <person name="Lightfoot D.J."/>
            <person name="Schmoeckel S.M."/>
            <person name="Li B."/>
            <person name="Borm T.J.A."/>
            <person name="Ohyanagi H."/>
            <person name="Mineta K."/>
            <person name="Michell C.T."/>
            <person name="Saber N."/>
            <person name="Kharbatia N.M."/>
            <person name="Rupper R.R."/>
            <person name="Sharp A.R."/>
            <person name="Dally N."/>
            <person name="Boughton B.A."/>
            <person name="Woo Y.H."/>
            <person name="Gao G."/>
            <person name="Schijlen E.G.W.M."/>
            <person name="Guo X."/>
            <person name="Momin A.A."/>
            <person name="Negrao S."/>
            <person name="Al-Babili S."/>
            <person name="Gehring C."/>
            <person name="Roessner U."/>
            <person name="Jung C."/>
            <person name="Murphy K."/>
            <person name="Arold S.T."/>
            <person name="Gojobori T."/>
            <person name="van der Linden C.G."/>
            <person name="van Loo E.N."/>
            <person name="Jellen E.N."/>
            <person name="Maughan P.J."/>
            <person name="Tester M."/>
        </authorList>
    </citation>
    <scope>NUCLEOTIDE SEQUENCE [LARGE SCALE GENOMIC DNA]</scope>
    <source>
        <strain evidence="6">cv. PI 614886</strain>
    </source>
</reference>
<evidence type="ECO:0000256" key="4">
    <source>
        <dbReference type="ARBA" id="ARBA00066896"/>
    </source>
</evidence>
<dbReference type="GO" id="GO:0120514">
    <property type="term" value="F:2-hydroxyflavanone C-glucosyltransferase activity"/>
    <property type="evidence" value="ECO:0007669"/>
    <property type="project" value="UniProtKB-EC"/>
</dbReference>
<comment type="similarity">
    <text evidence="1">Belongs to the UDP-glycosyltransferase family.</text>
</comment>
<dbReference type="CDD" id="cd03784">
    <property type="entry name" value="GT1_Gtf-like"/>
    <property type="match status" value="1"/>
</dbReference>
<sequence>MENYVVCIPFPAQGHIRPMLKLAQLLHFKFDFNVTFINTHHIHQTLFKNHHSSSGNNTHPFFRFESLPEDDNLIDLFSVVNCIVINKLELPLKDLLVTKLGNDNNGSRLRVSCMISDVAMSSFTLKVAEELGIPAVLLETASACSLLANFHCRQLLDKGIIPLQEKSCLTNGYLDKSIDWIPSLKGISLKDMPTFIRTTDPNDMMLNIVMLNAQIALDCRAILINTFDALEQDVLEELSTISPTIYPIGPLNLMVDYHVSKNDTINIKSTVICDQEDSINVDYMKWLDSQKPESVLYVSFGSLLEVDQETFIEVAWGLANSLANFLWIVRSSQIIEDHTTLDFNQFKEEIKGRGMLIDWCDQEQVLAHRSIGGFLTHCGWNSTIENISYGVPMICLPLGADQSINSWHCCNSLGIGMKISEEVKRDGVQRVVKELMETKYGKEMGMRATKWRNIATKTKTEFLLFSTNFKFL</sequence>
<evidence type="ECO:0000256" key="2">
    <source>
        <dbReference type="ARBA" id="ARBA00022679"/>
    </source>
</evidence>
<reference evidence="6" key="2">
    <citation type="submission" date="2021-03" db="UniProtKB">
        <authorList>
            <consortium name="EnsemblPlants"/>
        </authorList>
    </citation>
    <scope>IDENTIFICATION</scope>
</reference>
<proteinExistence type="inferred from homology"/>
<keyword evidence="2" id="KW-0808">Transferase</keyword>